<dbReference type="SUPFAM" id="SSF53597">
    <property type="entry name" value="Dihydrofolate reductase-like"/>
    <property type="match status" value="1"/>
</dbReference>
<dbReference type="PATRIC" id="fig|1441730.3.peg.2440"/>
<sequence>MISTPGTARDVHPAGGSGLIGDMRRLDGTDAAQHVDDTALRALYAYPDDLSRPWMRINFVSSLDGAVAVEGRSGALGSPADKKVFGLLRELADVIVVGAGTVRAENYGGARTSEALRARREEAGLAPIPPVAVVTASCDLPPDLRLFTDTTIPPVVFTTARAPETARRAVEVAGGDVRVIADAVIDGPSLLAAIGEAGWLRVLCEGGPNLFGRMIEDGVVDELCLTWAPVLAAGNAARIAHSPTAALTPLRRAHLVCDDDGTLLTRWVRPDALEGDTHGR</sequence>
<proteinExistence type="predicted"/>
<dbReference type="Gene3D" id="3.40.430.10">
    <property type="entry name" value="Dihydrofolate Reductase, subunit A"/>
    <property type="match status" value="1"/>
</dbReference>
<dbReference type="Pfam" id="PF01872">
    <property type="entry name" value="RibD_C"/>
    <property type="match status" value="1"/>
</dbReference>
<name>A0A0V9UKL7_9NOCA</name>
<reference evidence="6" key="1">
    <citation type="submission" date="2015-01" db="EMBL/GenBank/DDBJ databases">
        <title>Draft genome sequence of Rhodococcus pyridinivorans strain KG-16, a hydrocarbon-degrading bacterium.</title>
        <authorList>
            <person name="Aggarwal R.K."/>
            <person name="Dawar C."/>
        </authorList>
    </citation>
    <scope>NUCLEOTIDE SEQUENCE [LARGE SCALE GENOMIC DNA]</scope>
    <source>
        <strain evidence="6">KG-16</strain>
    </source>
</reference>
<organism evidence="5 6">
    <name type="scientific">Rhodococcus pyridinivorans KG-16</name>
    <dbReference type="NCBI Taxonomy" id="1441730"/>
    <lineage>
        <taxon>Bacteria</taxon>
        <taxon>Bacillati</taxon>
        <taxon>Actinomycetota</taxon>
        <taxon>Actinomycetes</taxon>
        <taxon>Mycobacteriales</taxon>
        <taxon>Nocardiaceae</taxon>
        <taxon>Rhodococcus</taxon>
    </lineage>
</organism>
<dbReference type="Proteomes" id="UP000053060">
    <property type="component" value="Unassembled WGS sequence"/>
</dbReference>
<keyword evidence="3" id="KW-0560">Oxidoreductase</keyword>
<reference evidence="5 6" key="2">
    <citation type="journal article" date="2016" name="Genome Announc.">
        <title>Draft Genome Sequence of a Versatile Hydrocarbon-Degrading Bacterium, Rhodococcus pyridinivorans Strain KG-16, Collected from Oil Fields in India.</title>
        <authorList>
            <person name="Aggarwal R.K."/>
            <person name="Dawar C."/>
            <person name="Phanindranath R."/>
            <person name="Mutnuri L."/>
            <person name="Dayal A.M."/>
        </authorList>
    </citation>
    <scope>NUCLEOTIDE SEQUENCE [LARGE SCALE GENOMIC DNA]</scope>
    <source>
        <strain evidence="5 6">KG-16</strain>
    </source>
</reference>
<dbReference type="GO" id="GO:0009231">
    <property type="term" value="P:riboflavin biosynthetic process"/>
    <property type="evidence" value="ECO:0007669"/>
    <property type="project" value="InterPro"/>
</dbReference>
<dbReference type="NCBIfam" id="NF010663">
    <property type="entry name" value="PRK14059.1-1"/>
    <property type="match status" value="1"/>
</dbReference>
<dbReference type="InterPro" id="IPR024072">
    <property type="entry name" value="DHFR-like_dom_sf"/>
</dbReference>
<comment type="caution">
    <text evidence="5">The sequence shown here is derived from an EMBL/GenBank/DDBJ whole genome shotgun (WGS) entry which is preliminary data.</text>
</comment>
<evidence type="ECO:0000256" key="2">
    <source>
        <dbReference type="ARBA" id="ARBA00022857"/>
    </source>
</evidence>
<dbReference type="InterPro" id="IPR002734">
    <property type="entry name" value="RibDG_C"/>
</dbReference>
<dbReference type="InterPro" id="IPR050765">
    <property type="entry name" value="Riboflavin_Biosynth_HTPR"/>
</dbReference>
<dbReference type="NCBIfam" id="NF010664">
    <property type="entry name" value="PRK14059.1-2"/>
    <property type="match status" value="1"/>
</dbReference>
<dbReference type="AlphaFoldDB" id="A0A0V9UKL7"/>
<keyword evidence="2" id="KW-0521">NADP</keyword>
<evidence type="ECO:0000256" key="3">
    <source>
        <dbReference type="ARBA" id="ARBA00023002"/>
    </source>
</evidence>
<protein>
    <submittedName>
        <fullName evidence="5">5-amino-6-(5-phosphoribosylamino)uracil reductase</fullName>
    </submittedName>
</protein>
<evidence type="ECO:0000313" key="6">
    <source>
        <dbReference type="Proteomes" id="UP000053060"/>
    </source>
</evidence>
<dbReference type="PANTHER" id="PTHR38011:SF7">
    <property type="entry name" value="2,5-DIAMINO-6-RIBOSYLAMINO-4(3H)-PYRIMIDINONE 5'-PHOSPHATE REDUCTASE"/>
    <property type="match status" value="1"/>
</dbReference>
<comment type="pathway">
    <text evidence="1">Cofactor biosynthesis; riboflavin biosynthesis.</text>
</comment>
<evidence type="ECO:0000256" key="1">
    <source>
        <dbReference type="ARBA" id="ARBA00005104"/>
    </source>
</evidence>
<accession>A0A0V9UKL7</accession>
<dbReference type="PANTHER" id="PTHR38011">
    <property type="entry name" value="DIHYDROFOLATE REDUCTASE FAMILY PROTEIN (AFU_ORTHOLOGUE AFUA_8G06820)"/>
    <property type="match status" value="1"/>
</dbReference>
<dbReference type="EMBL" id="AZXY01000005">
    <property type="protein sequence ID" value="KSZ58550.1"/>
    <property type="molecule type" value="Genomic_DNA"/>
</dbReference>
<dbReference type="GO" id="GO:0008703">
    <property type="term" value="F:5-amino-6-(5-phosphoribosylamino)uracil reductase activity"/>
    <property type="evidence" value="ECO:0007669"/>
    <property type="project" value="InterPro"/>
</dbReference>
<evidence type="ECO:0000313" key="5">
    <source>
        <dbReference type="EMBL" id="KSZ58550.1"/>
    </source>
</evidence>
<feature type="domain" description="Bacterial bifunctional deaminase-reductase C-terminal" evidence="4">
    <location>
        <begin position="53"/>
        <end position="254"/>
    </location>
</feature>
<evidence type="ECO:0000259" key="4">
    <source>
        <dbReference type="Pfam" id="PF01872"/>
    </source>
</evidence>
<gene>
    <name evidence="5" type="ORF">Z045_11720</name>
</gene>